<dbReference type="SUPFAM" id="SSF51445">
    <property type="entry name" value="(Trans)glycosidases"/>
    <property type="match status" value="1"/>
</dbReference>
<feature type="chain" id="PRO_5020529652" description="beta-glucosidase" evidence="15">
    <location>
        <begin position="21"/>
        <end position="765"/>
    </location>
</feature>
<evidence type="ECO:0000256" key="8">
    <source>
        <dbReference type="ARBA" id="ARBA00022801"/>
    </source>
</evidence>
<dbReference type="EC" id="3.2.1.21" evidence="5 14"/>
<dbReference type="PANTHER" id="PTHR42715:SF5">
    <property type="entry name" value="BETA-GLUCOSIDASE M-RELATED"/>
    <property type="match status" value="1"/>
</dbReference>
<evidence type="ECO:0000256" key="14">
    <source>
        <dbReference type="RuleBase" id="RU361161"/>
    </source>
</evidence>
<keyword evidence="11 14" id="KW-0119">Carbohydrate metabolism</keyword>
<evidence type="ECO:0000256" key="10">
    <source>
        <dbReference type="ARBA" id="ARBA00023180"/>
    </source>
</evidence>
<dbReference type="FunFam" id="3.20.20.300:FF:000002">
    <property type="entry name" value="Probable beta-glucosidase"/>
    <property type="match status" value="1"/>
</dbReference>
<comment type="similarity">
    <text evidence="4 14">Belongs to the glycosyl hydrolase 3 family.</text>
</comment>
<evidence type="ECO:0000313" key="17">
    <source>
        <dbReference type="EMBL" id="TKA34351.1"/>
    </source>
</evidence>
<comment type="pathway">
    <text evidence="3 14">Glycan metabolism; cellulose degradation.</text>
</comment>
<proteinExistence type="inferred from homology"/>
<keyword evidence="8 14" id="KW-0378">Hydrolase</keyword>
<dbReference type="AlphaFoldDB" id="A0A4U0UFL7"/>
<dbReference type="EMBL" id="NAJL01000001">
    <property type="protein sequence ID" value="TKA34351.1"/>
    <property type="molecule type" value="Genomic_DNA"/>
</dbReference>
<reference evidence="17 18" key="1">
    <citation type="submission" date="2017-03" db="EMBL/GenBank/DDBJ databases">
        <title>Genomes of endolithic fungi from Antarctica.</title>
        <authorList>
            <person name="Coleine C."/>
            <person name="Masonjones S."/>
            <person name="Stajich J.E."/>
        </authorList>
    </citation>
    <scope>NUCLEOTIDE SEQUENCE [LARGE SCALE GENOMIC DNA]</scope>
    <source>
        <strain evidence="17 18">CCFEE 6315</strain>
    </source>
</reference>
<dbReference type="GO" id="GO:0008422">
    <property type="term" value="F:beta-glucosidase activity"/>
    <property type="evidence" value="ECO:0007669"/>
    <property type="project" value="UniProtKB-EC"/>
</dbReference>
<dbReference type="InterPro" id="IPR001764">
    <property type="entry name" value="Glyco_hydro_3_N"/>
</dbReference>
<dbReference type="InterPro" id="IPR019800">
    <property type="entry name" value="Glyco_hydro_3_AS"/>
</dbReference>
<evidence type="ECO:0000256" key="3">
    <source>
        <dbReference type="ARBA" id="ARBA00004987"/>
    </source>
</evidence>
<comment type="catalytic activity">
    <reaction evidence="1 14">
        <text>Hydrolysis of terminal, non-reducing beta-D-glucosyl residues with release of beta-D-glucose.</text>
        <dbReference type="EC" id="3.2.1.21"/>
    </reaction>
</comment>
<dbReference type="PRINTS" id="PR00133">
    <property type="entry name" value="GLHYDRLASE3"/>
</dbReference>
<organism evidence="17 18">
    <name type="scientific">Salinomyces thailandicus</name>
    <dbReference type="NCBI Taxonomy" id="706561"/>
    <lineage>
        <taxon>Eukaryota</taxon>
        <taxon>Fungi</taxon>
        <taxon>Dikarya</taxon>
        <taxon>Ascomycota</taxon>
        <taxon>Pezizomycotina</taxon>
        <taxon>Dothideomycetes</taxon>
        <taxon>Dothideomycetidae</taxon>
        <taxon>Mycosphaerellales</taxon>
        <taxon>Teratosphaeriaceae</taxon>
        <taxon>Salinomyces</taxon>
    </lineage>
</organism>
<keyword evidence="7 15" id="KW-0732">Signal</keyword>
<dbReference type="Gene3D" id="3.20.20.300">
    <property type="entry name" value="Glycoside hydrolase, family 3, N-terminal domain"/>
    <property type="match status" value="1"/>
</dbReference>
<dbReference type="InterPro" id="IPR026891">
    <property type="entry name" value="Fn3-like"/>
</dbReference>
<dbReference type="InterPro" id="IPR017853">
    <property type="entry name" value="GH"/>
</dbReference>
<keyword evidence="12 14" id="KW-0326">Glycosidase</keyword>
<dbReference type="SUPFAM" id="SSF52279">
    <property type="entry name" value="Beta-D-glucan exohydrolase, C-terminal domain"/>
    <property type="match status" value="1"/>
</dbReference>
<dbReference type="InterPro" id="IPR036962">
    <property type="entry name" value="Glyco_hydro_3_N_sf"/>
</dbReference>
<dbReference type="Pfam" id="PF14310">
    <property type="entry name" value="Fn3-like"/>
    <property type="match status" value="1"/>
</dbReference>
<dbReference type="InterPro" id="IPR036881">
    <property type="entry name" value="Glyco_hydro_3_C_sf"/>
</dbReference>
<dbReference type="InterPro" id="IPR002772">
    <property type="entry name" value="Glyco_hydro_3_C"/>
</dbReference>
<keyword evidence="6" id="KW-0964">Secreted</keyword>
<evidence type="ECO:0000259" key="16">
    <source>
        <dbReference type="SMART" id="SM01217"/>
    </source>
</evidence>
<dbReference type="Pfam" id="PF01915">
    <property type="entry name" value="Glyco_hydro_3_C"/>
    <property type="match status" value="1"/>
</dbReference>
<evidence type="ECO:0000256" key="9">
    <source>
        <dbReference type="ARBA" id="ARBA00023001"/>
    </source>
</evidence>
<dbReference type="PANTHER" id="PTHR42715">
    <property type="entry name" value="BETA-GLUCOSIDASE"/>
    <property type="match status" value="1"/>
</dbReference>
<dbReference type="InterPro" id="IPR013783">
    <property type="entry name" value="Ig-like_fold"/>
</dbReference>
<dbReference type="InterPro" id="IPR050288">
    <property type="entry name" value="Cellulose_deg_GH3"/>
</dbReference>
<name>A0A4U0UFL7_9PEZI</name>
<evidence type="ECO:0000256" key="7">
    <source>
        <dbReference type="ARBA" id="ARBA00022729"/>
    </source>
</evidence>
<evidence type="ECO:0000256" key="4">
    <source>
        <dbReference type="ARBA" id="ARBA00005336"/>
    </source>
</evidence>
<dbReference type="Gene3D" id="2.60.40.10">
    <property type="entry name" value="Immunoglobulins"/>
    <property type="match status" value="1"/>
</dbReference>
<evidence type="ECO:0000256" key="1">
    <source>
        <dbReference type="ARBA" id="ARBA00000448"/>
    </source>
</evidence>
<dbReference type="GO" id="GO:0005576">
    <property type="term" value="C:extracellular region"/>
    <property type="evidence" value="ECO:0007669"/>
    <property type="project" value="UniProtKB-SubCell"/>
</dbReference>
<gene>
    <name evidence="17" type="ORF">B0A50_00333</name>
</gene>
<evidence type="ECO:0000256" key="15">
    <source>
        <dbReference type="SAM" id="SignalP"/>
    </source>
</evidence>
<evidence type="ECO:0000256" key="5">
    <source>
        <dbReference type="ARBA" id="ARBA00012744"/>
    </source>
</evidence>
<dbReference type="OrthoDB" id="416222at2759"/>
<comment type="caution">
    <text evidence="17">The sequence shown here is derived from an EMBL/GenBank/DDBJ whole genome shotgun (WGS) entry which is preliminary data.</text>
</comment>
<accession>A0A4U0UFL7</accession>
<evidence type="ECO:0000313" key="18">
    <source>
        <dbReference type="Proteomes" id="UP000308549"/>
    </source>
</evidence>
<dbReference type="GO" id="GO:0030245">
    <property type="term" value="P:cellulose catabolic process"/>
    <property type="evidence" value="ECO:0007669"/>
    <property type="project" value="UniProtKB-UniPathway"/>
</dbReference>
<protein>
    <recommendedName>
        <fullName evidence="5 14">beta-glucosidase</fullName>
        <ecNumber evidence="5 14">3.2.1.21</ecNumber>
    </recommendedName>
</protein>
<keyword evidence="9" id="KW-0136">Cellulose degradation</keyword>
<evidence type="ECO:0000256" key="12">
    <source>
        <dbReference type="ARBA" id="ARBA00023295"/>
    </source>
</evidence>
<keyword evidence="18" id="KW-1185">Reference proteome</keyword>
<dbReference type="Gene3D" id="3.40.50.1700">
    <property type="entry name" value="Glycoside hydrolase family 3 C-terminal domain"/>
    <property type="match status" value="1"/>
</dbReference>
<dbReference type="PROSITE" id="PS00775">
    <property type="entry name" value="GLYCOSYL_HYDROL_F3"/>
    <property type="match status" value="1"/>
</dbReference>
<evidence type="ECO:0000256" key="2">
    <source>
        <dbReference type="ARBA" id="ARBA00004613"/>
    </source>
</evidence>
<dbReference type="Proteomes" id="UP000308549">
    <property type="component" value="Unassembled WGS sequence"/>
</dbReference>
<comment type="subcellular location">
    <subcellularLocation>
        <location evidence="2">Secreted</location>
    </subcellularLocation>
</comment>
<dbReference type="SMART" id="SM01217">
    <property type="entry name" value="Fn3_like"/>
    <property type="match status" value="1"/>
</dbReference>
<dbReference type="UniPathway" id="UPA00696"/>
<keyword evidence="13 14" id="KW-0624">Polysaccharide degradation</keyword>
<sequence length="765" mass="83617">MMIAFSILGALLALLSHTQAQGYTNASEVPYYGLSPPVYPTPEGTGGTDPAWQAAYSRARDLISQMTLEEKVNVTRGHTGQCVGNTGTVSHLGIPPLCFSDAPDGIRGQEFVSSFPAQIMVGASFDRDLMYRYGKALGEEYRGKGINSALLPVAGPLGRMARGGRNWEGFGADPYLSGAGMEGVVRGLQDQGVIGTAKHFLLNEQEFRRNPGELGESMSSNADDRTIHELYAFPFMDALRAGVASVMCSYQRVNNSYSCQNSKLLNGILKTELGFQGFVVSDWGGQHSGVASANAGLDLVMPDGGYWGDNMTEAVNNGSVADSRLNDMAARIVAAYFYLDQDQGYPETGVYTYDEQHEIIDVRSDHATLIREIGGAGTVLVKNTNNALPLKKPRYLDVFGYDAKLPASPWANPSRFGGGYEVNFGWNTLNGTLVTGGGSGSNTPTYVVAPFHALQDRVLKDGGMMRWDFDEVNPLVYANAEACIVFINAYASESFDRTTLQDDFSDELVHNVATNCSNTIVVMHDAGIRVVDSWIDHPNITAVVYAMLPGQESGNAIVDVLYGNVSPSGRLPFTVAKKESDYGHLLNSTISFAAFPQQNFTEGLYIDYRYFDKHNITPRYEFGYGLSYSTFAYGNLEVIATGGDTSEYPPRVPNVTQGGNAALWEVLYNVSVSVTNTGEVAAHEVPQLYLQVPNAPEWQLRGFDRVFLRCNETKTVVFPLTRRDLSIWDVVKQDWKLQRGDFGVMVGASSRDVRQVATIRISYND</sequence>
<feature type="domain" description="Fibronectin type III-like" evidence="16">
    <location>
        <begin position="684"/>
        <end position="750"/>
    </location>
</feature>
<evidence type="ECO:0000256" key="11">
    <source>
        <dbReference type="ARBA" id="ARBA00023277"/>
    </source>
</evidence>
<keyword evidence="10" id="KW-0325">Glycoprotein</keyword>
<evidence type="ECO:0000256" key="6">
    <source>
        <dbReference type="ARBA" id="ARBA00022525"/>
    </source>
</evidence>
<evidence type="ECO:0000256" key="13">
    <source>
        <dbReference type="ARBA" id="ARBA00023326"/>
    </source>
</evidence>
<feature type="signal peptide" evidence="15">
    <location>
        <begin position="1"/>
        <end position="20"/>
    </location>
</feature>
<dbReference type="Pfam" id="PF00933">
    <property type="entry name" value="Glyco_hydro_3"/>
    <property type="match status" value="1"/>
</dbReference>